<dbReference type="InterPro" id="IPR015797">
    <property type="entry name" value="NUDIX_hydrolase-like_dom_sf"/>
</dbReference>
<dbReference type="PANTHER" id="PTHR43046">
    <property type="entry name" value="GDP-MANNOSE MANNOSYL HYDROLASE"/>
    <property type="match status" value="1"/>
</dbReference>
<dbReference type="GO" id="GO:0016787">
    <property type="term" value="F:hydrolase activity"/>
    <property type="evidence" value="ECO:0007669"/>
    <property type="project" value="UniProtKB-KW"/>
</dbReference>
<name>A0A402AL50_9CHLR</name>
<dbReference type="SUPFAM" id="SSF55811">
    <property type="entry name" value="Nudix"/>
    <property type="match status" value="1"/>
</dbReference>
<feature type="domain" description="Nudix hydrolase" evidence="4">
    <location>
        <begin position="28"/>
        <end position="151"/>
    </location>
</feature>
<evidence type="ECO:0000256" key="3">
    <source>
        <dbReference type="RuleBase" id="RU003476"/>
    </source>
</evidence>
<evidence type="ECO:0000256" key="1">
    <source>
        <dbReference type="ARBA" id="ARBA00001946"/>
    </source>
</evidence>
<accession>A0A402AL50</accession>
<protein>
    <submittedName>
        <fullName evidence="5">NUDIX hydrolase</fullName>
    </submittedName>
</protein>
<dbReference type="OrthoDB" id="9787476at2"/>
<dbReference type="InterPro" id="IPR000086">
    <property type="entry name" value="NUDIX_hydrolase_dom"/>
</dbReference>
<comment type="caution">
    <text evidence="5">The sequence shown here is derived from an EMBL/GenBank/DDBJ whole genome shotgun (WGS) entry which is preliminary data.</text>
</comment>
<proteinExistence type="inferred from homology"/>
<dbReference type="Pfam" id="PF00293">
    <property type="entry name" value="NUDIX"/>
    <property type="match status" value="1"/>
</dbReference>
<evidence type="ECO:0000256" key="2">
    <source>
        <dbReference type="ARBA" id="ARBA00022801"/>
    </source>
</evidence>
<dbReference type="PROSITE" id="PS51462">
    <property type="entry name" value="NUDIX"/>
    <property type="match status" value="1"/>
</dbReference>
<evidence type="ECO:0000313" key="5">
    <source>
        <dbReference type="EMBL" id="GCE19833.1"/>
    </source>
</evidence>
<comment type="similarity">
    <text evidence="3">Belongs to the Nudix hydrolase family.</text>
</comment>
<dbReference type="EMBL" id="BIFS01000001">
    <property type="protein sequence ID" value="GCE19833.1"/>
    <property type="molecule type" value="Genomic_DNA"/>
</dbReference>
<dbReference type="PRINTS" id="PR00502">
    <property type="entry name" value="NUDIXFAMILY"/>
</dbReference>
<keyword evidence="6" id="KW-1185">Reference proteome</keyword>
<dbReference type="Proteomes" id="UP000287188">
    <property type="component" value="Unassembled WGS sequence"/>
</dbReference>
<dbReference type="RefSeq" id="WP_126551641.1">
    <property type="nucleotide sequence ID" value="NZ_BIFS01000001.1"/>
</dbReference>
<dbReference type="InterPro" id="IPR020476">
    <property type="entry name" value="Nudix_hydrolase"/>
</dbReference>
<comment type="cofactor">
    <cofactor evidence="1">
        <name>Mg(2+)</name>
        <dbReference type="ChEBI" id="CHEBI:18420"/>
    </cofactor>
</comment>
<keyword evidence="2 3" id="KW-0378">Hydrolase</keyword>
<gene>
    <name evidence="5" type="ORF">KDK_36330</name>
</gene>
<dbReference type="InterPro" id="IPR020084">
    <property type="entry name" value="NUDIX_hydrolase_CS"/>
</dbReference>
<organism evidence="5 6">
    <name type="scientific">Dictyobacter kobayashii</name>
    <dbReference type="NCBI Taxonomy" id="2014872"/>
    <lineage>
        <taxon>Bacteria</taxon>
        <taxon>Bacillati</taxon>
        <taxon>Chloroflexota</taxon>
        <taxon>Ktedonobacteria</taxon>
        <taxon>Ktedonobacterales</taxon>
        <taxon>Dictyobacteraceae</taxon>
        <taxon>Dictyobacter</taxon>
    </lineage>
</organism>
<sequence length="158" mass="18602">MINHLLLRLWKLLRGKPQWYFLWLMHPKFIVGVSGVIFDEQGRILLLRHRFWMQATWGLPGGYANKNERLEDTLRREVREETGYNIQVTSLIRVVSGYRLRLEASYRGTFLGGEERLDNREVMEARFFHPNELPAGLLPSQREIIRLSLATPDQARTP</sequence>
<dbReference type="PROSITE" id="PS00893">
    <property type="entry name" value="NUDIX_BOX"/>
    <property type="match status" value="1"/>
</dbReference>
<reference evidence="6" key="1">
    <citation type="submission" date="2018-12" db="EMBL/GenBank/DDBJ databases">
        <title>Tengunoibacter tsumagoiensis gen. nov., sp. nov., Dictyobacter kobayashii sp. nov., D. alpinus sp. nov., and D. joshuensis sp. nov. and description of Dictyobacteraceae fam. nov. within the order Ktedonobacterales isolated from Tengu-no-mugimeshi.</title>
        <authorList>
            <person name="Wang C.M."/>
            <person name="Zheng Y."/>
            <person name="Sakai Y."/>
            <person name="Toyoda A."/>
            <person name="Minakuchi Y."/>
            <person name="Abe K."/>
            <person name="Yokota A."/>
            <person name="Yabe S."/>
        </authorList>
    </citation>
    <scope>NUCLEOTIDE SEQUENCE [LARGE SCALE GENOMIC DNA]</scope>
    <source>
        <strain evidence="6">Uno11</strain>
    </source>
</reference>
<dbReference type="Gene3D" id="3.90.79.10">
    <property type="entry name" value="Nucleoside Triphosphate Pyrophosphohydrolase"/>
    <property type="match status" value="1"/>
</dbReference>
<evidence type="ECO:0000313" key="6">
    <source>
        <dbReference type="Proteomes" id="UP000287188"/>
    </source>
</evidence>
<dbReference type="PANTHER" id="PTHR43046:SF16">
    <property type="entry name" value="ADP-RIBOSE PYROPHOSPHATASE YJHB-RELATED"/>
    <property type="match status" value="1"/>
</dbReference>
<evidence type="ECO:0000259" key="4">
    <source>
        <dbReference type="PROSITE" id="PS51462"/>
    </source>
</evidence>
<dbReference type="AlphaFoldDB" id="A0A402AL50"/>